<dbReference type="PANTHER" id="PTHR13134:SF3">
    <property type="entry name" value="TRAFFICKING PROTEIN PARTICLE COMPLEX SUBUNIT 13"/>
    <property type="match status" value="1"/>
</dbReference>
<evidence type="ECO:0000313" key="2">
    <source>
        <dbReference type="EMBL" id="EYC08020.1"/>
    </source>
</evidence>
<gene>
    <name evidence="2" type="primary">Acey_s0068.g254</name>
    <name evidence="2" type="synonym">Acey-C56C10.7</name>
    <name evidence="2" type="ORF">Y032_0068g254</name>
</gene>
<name>A0A016TYY5_9BILA</name>
<dbReference type="Pfam" id="PF06159">
    <property type="entry name" value="TRAPPC13_N"/>
    <property type="match status" value="1"/>
</dbReference>
<dbReference type="Proteomes" id="UP000024635">
    <property type="component" value="Unassembled WGS sequence"/>
</dbReference>
<proteinExistence type="predicted"/>
<evidence type="ECO:0000259" key="1">
    <source>
        <dbReference type="Pfam" id="PF06159"/>
    </source>
</evidence>
<dbReference type="EMBL" id="JARK01001404">
    <property type="protein sequence ID" value="EYC08020.1"/>
    <property type="molecule type" value="Genomic_DNA"/>
</dbReference>
<comment type="caution">
    <text evidence="2">The sequence shown here is derived from an EMBL/GenBank/DDBJ whole genome shotgun (WGS) entry which is preliminary data.</text>
</comment>
<dbReference type="AlphaFoldDB" id="A0A016TYY5"/>
<dbReference type="PANTHER" id="PTHR13134">
    <property type="entry name" value="TRAFFICKING PROTEIN PARTICLE COMPLEX SUBUNIT 13"/>
    <property type="match status" value="1"/>
</dbReference>
<dbReference type="InterPro" id="IPR010378">
    <property type="entry name" value="TRAPPC13"/>
</dbReference>
<organism evidence="2 3">
    <name type="scientific">Ancylostoma ceylanicum</name>
    <dbReference type="NCBI Taxonomy" id="53326"/>
    <lineage>
        <taxon>Eukaryota</taxon>
        <taxon>Metazoa</taxon>
        <taxon>Ecdysozoa</taxon>
        <taxon>Nematoda</taxon>
        <taxon>Chromadorea</taxon>
        <taxon>Rhabditida</taxon>
        <taxon>Rhabditina</taxon>
        <taxon>Rhabditomorpha</taxon>
        <taxon>Strongyloidea</taxon>
        <taxon>Ancylostomatidae</taxon>
        <taxon>Ancylostomatinae</taxon>
        <taxon>Ancylostoma</taxon>
    </lineage>
</organism>
<evidence type="ECO:0000313" key="3">
    <source>
        <dbReference type="Proteomes" id="UP000024635"/>
    </source>
</evidence>
<dbReference type="OrthoDB" id="10250284at2759"/>
<keyword evidence="3" id="KW-1185">Reference proteome</keyword>
<sequence>MGESLQSSNQLLSLKVIRLSRPKRSEGSPLQVDPVDPSRFSQLINAALASGEKRYDTPIGEYLIAPLMFENIYLGETFTFYMNVVNESDQKVTDVSVKCELQTNSQRVNLTSSVQDVILEPSQSSGQIITHEVKEIGQHILICSVNYKTSSDEKMYFRKFFKFPVGKPIDVKTKFYNAEALYLEWAELSSFAIGQLDELTNRKVRQNRSPMALPTPKLVGTGVRVADGEAECYTLRGV</sequence>
<dbReference type="GO" id="GO:1990072">
    <property type="term" value="C:TRAPPIII protein complex"/>
    <property type="evidence" value="ECO:0007669"/>
    <property type="project" value="TreeGrafter"/>
</dbReference>
<reference evidence="3" key="1">
    <citation type="journal article" date="2015" name="Nat. Genet.">
        <title>The genome and transcriptome of the zoonotic hookworm Ancylostoma ceylanicum identify infection-specific gene families.</title>
        <authorList>
            <person name="Schwarz E.M."/>
            <person name="Hu Y."/>
            <person name="Antoshechkin I."/>
            <person name="Miller M.M."/>
            <person name="Sternberg P.W."/>
            <person name="Aroian R.V."/>
        </authorList>
    </citation>
    <scope>NUCLEOTIDE SEQUENCE</scope>
    <source>
        <strain evidence="3">HY135</strain>
    </source>
</reference>
<protein>
    <recommendedName>
        <fullName evidence="1">Trafficking protein particle complex subunit 13 N-terminal domain-containing protein</fullName>
    </recommendedName>
</protein>
<dbReference type="InterPro" id="IPR055427">
    <property type="entry name" value="TRAPPC13_N"/>
</dbReference>
<feature type="domain" description="Trafficking protein particle complex subunit 13 N-terminal" evidence="1">
    <location>
        <begin position="10"/>
        <end position="165"/>
    </location>
</feature>
<accession>A0A016TYY5</accession>